<evidence type="ECO:0000313" key="2">
    <source>
        <dbReference type="EMBL" id="MPL77882.1"/>
    </source>
</evidence>
<evidence type="ECO:0000259" key="1">
    <source>
        <dbReference type="Pfam" id="PF12773"/>
    </source>
</evidence>
<protein>
    <recommendedName>
        <fullName evidence="1">DZANK-type domain-containing protein</fullName>
    </recommendedName>
</protein>
<dbReference type="GO" id="GO:0006355">
    <property type="term" value="P:regulation of DNA-templated transcription"/>
    <property type="evidence" value="ECO:0007669"/>
    <property type="project" value="InterPro"/>
</dbReference>
<comment type="caution">
    <text evidence="2">The sequence shown here is derived from an EMBL/GenBank/DDBJ whole genome shotgun (WGS) entry which is preliminary data.</text>
</comment>
<sequence>MKEEKNDGQVLVRIPSEMKSRMETAAKREGITTQDWVRDALQGRLGLLNVCPNCSFVNSRKAKFCSECGTSLAESKRAIYREWVREMIREEFGEEFGEEW</sequence>
<organism evidence="2">
    <name type="scientific">bioreactor metagenome</name>
    <dbReference type="NCBI Taxonomy" id="1076179"/>
    <lineage>
        <taxon>unclassified sequences</taxon>
        <taxon>metagenomes</taxon>
        <taxon>ecological metagenomes</taxon>
    </lineage>
</organism>
<dbReference type="InterPro" id="IPR025874">
    <property type="entry name" value="DZR"/>
</dbReference>
<dbReference type="AlphaFoldDB" id="A0A644UGB3"/>
<proteinExistence type="predicted"/>
<dbReference type="EMBL" id="VSSQ01000111">
    <property type="protein sequence ID" value="MPL77882.1"/>
    <property type="molecule type" value="Genomic_DNA"/>
</dbReference>
<name>A0A644UGB3_9ZZZZ</name>
<dbReference type="Pfam" id="PF12773">
    <property type="entry name" value="DZR"/>
    <property type="match status" value="1"/>
</dbReference>
<dbReference type="InterPro" id="IPR010985">
    <property type="entry name" value="Ribbon_hlx_hlx"/>
</dbReference>
<dbReference type="SUPFAM" id="SSF47598">
    <property type="entry name" value="Ribbon-helix-helix"/>
    <property type="match status" value="1"/>
</dbReference>
<gene>
    <name evidence="2" type="ORF">SDC9_23742</name>
</gene>
<reference evidence="2" key="1">
    <citation type="submission" date="2019-08" db="EMBL/GenBank/DDBJ databases">
        <authorList>
            <person name="Kucharzyk K."/>
            <person name="Murdoch R.W."/>
            <person name="Higgins S."/>
            <person name="Loffler F."/>
        </authorList>
    </citation>
    <scope>NUCLEOTIDE SEQUENCE</scope>
</reference>
<feature type="domain" description="DZANK-type" evidence="1">
    <location>
        <begin position="51"/>
        <end position="73"/>
    </location>
</feature>
<accession>A0A644UGB3</accession>